<accession>A0A2W5S8M2</accession>
<name>A0A2W5S8M2_CERSP</name>
<organism evidence="1 2">
    <name type="scientific">Cereibacter sphaeroides</name>
    <name type="common">Rhodobacter sphaeroides</name>
    <dbReference type="NCBI Taxonomy" id="1063"/>
    <lineage>
        <taxon>Bacteria</taxon>
        <taxon>Pseudomonadati</taxon>
        <taxon>Pseudomonadota</taxon>
        <taxon>Alphaproteobacteria</taxon>
        <taxon>Rhodobacterales</taxon>
        <taxon>Paracoccaceae</taxon>
        <taxon>Cereibacter</taxon>
    </lineage>
</organism>
<dbReference type="Proteomes" id="UP000248975">
    <property type="component" value="Unassembled WGS sequence"/>
</dbReference>
<evidence type="ECO:0008006" key="3">
    <source>
        <dbReference type="Google" id="ProtNLM"/>
    </source>
</evidence>
<dbReference type="AlphaFoldDB" id="A0A2W5S8M2"/>
<gene>
    <name evidence="1" type="ORF">DI533_19325</name>
</gene>
<protein>
    <recommendedName>
        <fullName evidence="3">DUF1269 domain-containing protein</fullName>
    </recommendedName>
</protein>
<reference evidence="1 2" key="1">
    <citation type="submission" date="2017-08" db="EMBL/GenBank/DDBJ databases">
        <title>Infants hospitalized years apart are colonized by the same room-sourced microbial strains.</title>
        <authorList>
            <person name="Brooks B."/>
            <person name="Olm M.R."/>
            <person name="Firek B.A."/>
            <person name="Baker R."/>
            <person name="Thomas B.C."/>
            <person name="Morowitz M.J."/>
            <person name="Banfield J.F."/>
        </authorList>
    </citation>
    <scope>NUCLEOTIDE SEQUENCE [LARGE SCALE GENOMIC DNA]</scope>
    <source>
        <strain evidence="1">S2_003_000_R2_11</strain>
    </source>
</reference>
<proteinExistence type="predicted"/>
<dbReference type="Pfam" id="PF06897">
    <property type="entry name" value="DUF1269"/>
    <property type="match status" value="1"/>
</dbReference>
<comment type="caution">
    <text evidence="1">The sequence shown here is derived from an EMBL/GenBank/DDBJ whole genome shotgun (WGS) entry which is preliminary data.</text>
</comment>
<evidence type="ECO:0000313" key="1">
    <source>
        <dbReference type="EMBL" id="PZQ95465.1"/>
    </source>
</evidence>
<dbReference type="InterPro" id="IPR009200">
    <property type="entry name" value="DUF1269_membrane"/>
</dbReference>
<evidence type="ECO:0000313" key="2">
    <source>
        <dbReference type="Proteomes" id="UP000248975"/>
    </source>
</evidence>
<dbReference type="EMBL" id="QFQS01000007">
    <property type="protein sequence ID" value="PZQ95465.1"/>
    <property type="molecule type" value="Genomic_DNA"/>
</dbReference>
<sequence>MSDLIVVSFDDAATAFDMRTALVKLQKEYLLEMDDVVVVTKSDDGKVQLHQAVNLTATGAIGGGMWGALIGLLFLNPLLGAAVGAGAGAISGKLTDIGINDQFMKDTGATLKNGGAAVFVLVRKMTGDKVLAALGEFAHKGHVLQTSLSNEQEDKLKSVIERPAV</sequence>